<dbReference type="EMBL" id="QJNU01000744">
    <property type="protein sequence ID" value="RYO87651.1"/>
    <property type="molecule type" value="Genomic_DNA"/>
</dbReference>
<feature type="region of interest" description="Disordered" evidence="1">
    <location>
        <begin position="1"/>
        <end position="83"/>
    </location>
</feature>
<evidence type="ECO:0000313" key="3">
    <source>
        <dbReference type="Proteomes" id="UP000293360"/>
    </source>
</evidence>
<proteinExistence type="predicted"/>
<feature type="compositionally biased region" description="Basic and acidic residues" evidence="1">
    <location>
        <begin position="36"/>
        <end position="53"/>
    </location>
</feature>
<keyword evidence="3" id="KW-1185">Reference proteome</keyword>
<accession>A0A4Q4SWJ0</accession>
<organism evidence="2 3">
    <name type="scientific">Monosporascus ibericus</name>
    <dbReference type="NCBI Taxonomy" id="155417"/>
    <lineage>
        <taxon>Eukaryota</taxon>
        <taxon>Fungi</taxon>
        <taxon>Dikarya</taxon>
        <taxon>Ascomycota</taxon>
        <taxon>Pezizomycotina</taxon>
        <taxon>Sordariomycetes</taxon>
        <taxon>Xylariomycetidae</taxon>
        <taxon>Xylariales</taxon>
        <taxon>Xylariales incertae sedis</taxon>
        <taxon>Monosporascus</taxon>
    </lineage>
</organism>
<gene>
    <name evidence="2" type="ORF">DL764_008838</name>
</gene>
<evidence type="ECO:0000313" key="2">
    <source>
        <dbReference type="EMBL" id="RYO87651.1"/>
    </source>
</evidence>
<name>A0A4Q4SWJ0_9PEZI</name>
<reference evidence="2 3" key="1">
    <citation type="submission" date="2018-06" db="EMBL/GenBank/DDBJ databases">
        <title>Complete Genomes of Monosporascus.</title>
        <authorList>
            <person name="Robinson A.J."/>
            <person name="Natvig D.O."/>
        </authorList>
    </citation>
    <scope>NUCLEOTIDE SEQUENCE [LARGE SCALE GENOMIC DNA]</scope>
    <source>
        <strain evidence="2 3">CBS 110550</strain>
    </source>
</reference>
<dbReference type="OrthoDB" id="3439627at2759"/>
<sequence>MPRDGSGRAHNAQDLGHETDHNIVHGTAGNAPQDSHVARADKTAPMPEQEHGAGIEGMNASGGQSQGLAHGPDAGQGGRARKN</sequence>
<protein>
    <submittedName>
        <fullName evidence="2">Uncharacterized protein</fullName>
    </submittedName>
</protein>
<comment type="caution">
    <text evidence="2">The sequence shown here is derived from an EMBL/GenBank/DDBJ whole genome shotgun (WGS) entry which is preliminary data.</text>
</comment>
<feature type="compositionally biased region" description="Gly residues" evidence="1">
    <location>
        <begin position="74"/>
        <end position="83"/>
    </location>
</feature>
<dbReference type="STRING" id="155417.A0A4Q4SWJ0"/>
<dbReference type="AlphaFoldDB" id="A0A4Q4SWJ0"/>
<evidence type="ECO:0000256" key="1">
    <source>
        <dbReference type="SAM" id="MobiDB-lite"/>
    </source>
</evidence>
<dbReference type="Proteomes" id="UP000293360">
    <property type="component" value="Unassembled WGS sequence"/>
</dbReference>